<feature type="region of interest" description="Disordered" evidence="6">
    <location>
        <begin position="56"/>
        <end position="207"/>
    </location>
</feature>
<evidence type="ECO:0008006" key="11">
    <source>
        <dbReference type="Google" id="ProtNLM"/>
    </source>
</evidence>
<evidence type="ECO:0000256" key="2">
    <source>
        <dbReference type="ARBA" id="ARBA00022670"/>
    </source>
</evidence>
<dbReference type="OrthoDB" id="3052060at2759"/>
<keyword evidence="5" id="KW-0479">Metal-binding</keyword>
<evidence type="ECO:0000259" key="7">
    <source>
        <dbReference type="PROSITE" id="PS50600"/>
    </source>
</evidence>
<accession>A0A9P6EBB4</accession>
<dbReference type="GO" id="GO:0008270">
    <property type="term" value="F:zinc ion binding"/>
    <property type="evidence" value="ECO:0007669"/>
    <property type="project" value="UniProtKB-KW"/>
</dbReference>
<keyword evidence="2" id="KW-0645">Protease</keyword>
<evidence type="ECO:0000259" key="8">
    <source>
        <dbReference type="PROSITE" id="PS50966"/>
    </source>
</evidence>
<protein>
    <recommendedName>
        <fullName evidence="11">Ubiquitin-like protease family profile domain-containing protein</fullName>
    </recommendedName>
</protein>
<dbReference type="GO" id="GO:0019783">
    <property type="term" value="F:ubiquitin-like protein peptidase activity"/>
    <property type="evidence" value="ECO:0007669"/>
    <property type="project" value="UniProtKB-ARBA"/>
</dbReference>
<evidence type="ECO:0000256" key="1">
    <source>
        <dbReference type="ARBA" id="ARBA00005234"/>
    </source>
</evidence>
<dbReference type="AlphaFoldDB" id="A0A9P6EBB4"/>
<keyword evidence="5" id="KW-0863">Zinc-finger</keyword>
<reference evidence="9" key="1">
    <citation type="submission" date="2020-11" db="EMBL/GenBank/DDBJ databases">
        <authorList>
            <consortium name="DOE Joint Genome Institute"/>
            <person name="Ahrendt S."/>
            <person name="Riley R."/>
            <person name="Andreopoulos W."/>
            <person name="Labutti K."/>
            <person name="Pangilinan J."/>
            <person name="Ruiz-Duenas F.J."/>
            <person name="Barrasa J.M."/>
            <person name="Sanchez-Garcia M."/>
            <person name="Camarero S."/>
            <person name="Miyauchi S."/>
            <person name="Serrano A."/>
            <person name="Linde D."/>
            <person name="Babiker R."/>
            <person name="Drula E."/>
            <person name="Ayuso-Fernandez I."/>
            <person name="Pacheco R."/>
            <person name="Padilla G."/>
            <person name="Ferreira P."/>
            <person name="Barriuso J."/>
            <person name="Kellner H."/>
            <person name="Castanera R."/>
            <person name="Alfaro M."/>
            <person name="Ramirez L."/>
            <person name="Pisabarro A.G."/>
            <person name="Kuo A."/>
            <person name="Tritt A."/>
            <person name="Lipzen A."/>
            <person name="He G."/>
            <person name="Yan M."/>
            <person name="Ng V."/>
            <person name="Cullen D."/>
            <person name="Martin F."/>
            <person name="Rosso M.-N."/>
            <person name="Henrissat B."/>
            <person name="Hibbett D."/>
            <person name="Martinez A.T."/>
            <person name="Grigoriev I.V."/>
        </authorList>
    </citation>
    <scope>NUCLEOTIDE SEQUENCE</scope>
    <source>
        <strain evidence="9">CBS 506.95</strain>
    </source>
</reference>
<feature type="compositionally biased region" description="Basic residues" evidence="6">
    <location>
        <begin position="68"/>
        <end position="82"/>
    </location>
</feature>
<feature type="compositionally biased region" description="Acidic residues" evidence="6">
    <location>
        <begin position="101"/>
        <end position="110"/>
    </location>
</feature>
<evidence type="ECO:0000313" key="10">
    <source>
        <dbReference type="Proteomes" id="UP000807306"/>
    </source>
</evidence>
<dbReference type="GO" id="GO:0006508">
    <property type="term" value="P:proteolysis"/>
    <property type="evidence" value="ECO:0007669"/>
    <property type="project" value="UniProtKB-KW"/>
</dbReference>
<feature type="compositionally biased region" description="Basic and acidic residues" evidence="6">
    <location>
        <begin position="56"/>
        <end position="67"/>
    </location>
</feature>
<dbReference type="Gene3D" id="3.40.395.10">
    <property type="entry name" value="Adenoviral Proteinase, Chain A"/>
    <property type="match status" value="1"/>
</dbReference>
<evidence type="ECO:0000256" key="4">
    <source>
        <dbReference type="ARBA" id="ARBA00022807"/>
    </source>
</evidence>
<dbReference type="PANTHER" id="PTHR46915">
    <property type="entry name" value="UBIQUITIN-LIKE PROTEASE 4-RELATED"/>
    <property type="match status" value="1"/>
</dbReference>
<dbReference type="Pfam" id="PF04434">
    <property type="entry name" value="SWIM"/>
    <property type="match status" value="1"/>
</dbReference>
<gene>
    <name evidence="9" type="ORF">CPB83DRAFT_908865</name>
</gene>
<organism evidence="9 10">
    <name type="scientific">Crepidotus variabilis</name>
    <dbReference type="NCBI Taxonomy" id="179855"/>
    <lineage>
        <taxon>Eukaryota</taxon>
        <taxon>Fungi</taxon>
        <taxon>Dikarya</taxon>
        <taxon>Basidiomycota</taxon>
        <taxon>Agaricomycotina</taxon>
        <taxon>Agaricomycetes</taxon>
        <taxon>Agaricomycetidae</taxon>
        <taxon>Agaricales</taxon>
        <taxon>Agaricineae</taxon>
        <taxon>Crepidotaceae</taxon>
        <taxon>Crepidotus</taxon>
    </lineage>
</organism>
<feature type="compositionally biased region" description="Basic and acidic residues" evidence="6">
    <location>
        <begin position="156"/>
        <end position="167"/>
    </location>
</feature>
<keyword evidence="4" id="KW-0788">Thiol protease</keyword>
<feature type="compositionally biased region" description="Acidic residues" evidence="6">
    <location>
        <begin position="830"/>
        <end position="853"/>
    </location>
</feature>
<comment type="similarity">
    <text evidence="1">Belongs to the peptidase C48 family.</text>
</comment>
<dbReference type="InterPro" id="IPR003653">
    <property type="entry name" value="Peptidase_C48_C"/>
</dbReference>
<keyword evidence="5" id="KW-0862">Zinc</keyword>
<evidence type="ECO:0000313" key="9">
    <source>
        <dbReference type="EMBL" id="KAF9525899.1"/>
    </source>
</evidence>
<dbReference type="InterPro" id="IPR038765">
    <property type="entry name" value="Papain-like_cys_pep_sf"/>
</dbReference>
<proteinExistence type="inferred from homology"/>
<dbReference type="Proteomes" id="UP000807306">
    <property type="component" value="Unassembled WGS sequence"/>
</dbReference>
<keyword evidence="3" id="KW-0378">Hydrolase</keyword>
<dbReference type="PANTHER" id="PTHR46915:SF2">
    <property type="entry name" value="UBIQUITIN-LIKE PROTEASE 4"/>
    <property type="match status" value="1"/>
</dbReference>
<dbReference type="PROSITE" id="PS50600">
    <property type="entry name" value="ULP_PROTEASE"/>
    <property type="match status" value="1"/>
</dbReference>
<dbReference type="GO" id="GO:0016926">
    <property type="term" value="P:protein desumoylation"/>
    <property type="evidence" value="ECO:0007669"/>
    <property type="project" value="UniProtKB-ARBA"/>
</dbReference>
<dbReference type="PROSITE" id="PS50966">
    <property type="entry name" value="ZF_SWIM"/>
    <property type="match status" value="1"/>
</dbReference>
<feature type="domain" description="Ubiquitin-like protease family profile" evidence="7">
    <location>
        <begin position="560"/>
        <end position="749"/>
    </location>
</feature>
<dbReference type="SUPFAM" id="SSF54001">
    <property type="entry name" value="Cysteine proteinases"/>
    <property type="match status" value="1"/>
</dbReference>
<dbReference type="EMBL" id="MU157878">
    <property type="protein sequence ID" value="KAF9525899.1"/>
    <property type="molecule type" value="Genomic_DNA"/>
</dbReference>
<feature type="compositionally biased region" description="Basic and acidic residues" evidence="6">
    <location>
        <begin position="138"/>
        <end position="148"/>
    </location>
</feature>
<sequence length="860" mass="98264">MSLPSKPAYATVTEELDGALICNCQAFQMTGKPCVHISAAQIQRDYGPVDQYLELETRNDRGPESKGKYHRAKKSTKERRHQARSDGIVDEEIERIMEMMEKEDESDLDDAESKMDVDTDNPTQKPAPAPTLKSKKNQRVDRKADKKSNIGSALPDSEKIQKVDKKPNTGVTAGRPCYTTPLHPTRTPVKFSQKPGPKGKPHNSLLPSLTPLKALKIPVDFTPHKTKAGNGFLSKPIPQLKAVPEHHYTSFELEMANLDFSQWDDVDYHLRQDEIQGRIDILNAISLEFKSGTLVVPDSYGHAALQMESLDWVKADHPPQLLDGAKAVAADTLIGRSWTYSQQATLKQCIVLHYSSENIHWLLYSHSYNSSPREIKCYEPLSKHGRKQEIGKMDLFMKFFDPSRGDGATEISMLKKYSIFSLGLQEDGSSCGFWAITFALLLIFGLQPNAPAQKKKLKAIGVVGLKDFWKKVWTEWLRDEKGLRQTLLREFLEKFGYSLEVDELELYAAVRPKWISQNVPGEAENPISPSSPVHTILERLNRPRYAGIQQGTHNFFINKARIPFDHLYRFEMGEWISDEIMNVWVEIMLDCFEEVSKRKYIFNTYFFKQMREWVQKWSKTAESNQAWKKLQRWYKEINISDLYHCYIPIYLPEEGHWILADVQVLTETIVLYDSWAPTQNKNKSLKVVKDAVHYDILEVLQAWITEQIPLSAMNDWILIPAGFQSSSITPCQDNTIDCGVFVIIYLYHFMARGGINLVNLPNELEADRILWKTKYCCDANNILALRTEIFRIVSRQCEIMAVSVIDKSGSPLETSEIKDLYDSSELPTLTEDDEDEAEDEVETVPDSQGEEELSMLTAND</sequence>
<comment type="caution">
    <text evidence="9">The sequence shown here is derived from an EMBL/GenBank/DDBJ whole genome shotgun (WGS) entry which is preliminary data.</text>
</comment>
<feature type="region of interest" description="Disordered" evidence="6">
    <location>
        <begin position="821"/>
        <end position="860"/>
    </location>
</feature>
<feature type="domain" description="SWIM-type" evidence="8">
    <location>
        <begin position="10"/>
        <end position="45"/>
    </location>
</feature>
<dbReference type="Pfam" id="PF02902">
    <property type="entry name" value="Peptidase_C48"/>
    <property type="match status" value="1"/>
</dbReference>
<dbReference type="GO" id="GO:0008234">
    <property type="term" value="F:cysteine-type peptidase activity"/>
    <property type="evidence" value="ECO:0007669"/>
    <property type="project" value="UniProtKB-KW"/>
</dbReference>
<evidence type="ECO:0000256" key="3">
    <source>
        <dbReference type="ARBA" id="ARBA00022801"/>
    </source>
</evidence>
<evidence type="ECO:0000256" key="5">
    <source>
        <dbReference type="PROSITE-ProRule" id="PRU00325"/>
    </source>
</evidence>
<name>A0A9P6EBB4_9AGAR</name>
<dbReference type="InterPro" id="IPR007527">
    <property type="entry name" value="Znf_SWIM"/>
</dbReference>
<evidence type="ECO:0000256" key="6">
    <source>
        <dbReference type="SAM" id="MobiDB-lite"/>
    </source>
</evidence>
<keyword evidence="10" id="KW-1185">Reference proteome</keyword>